<organism evidence="2 3">
    <name type="scientific">Pseudohalioglobus lutimaris</name>
    <dbReference type="NCBI Taxonomy" id="1737061"/>
    <lineage>
        <taxon>Bacteria</taxon>
        <taxon>Pseudomonadati</taxon>
        <taxon>Pseudomonadota</taxon>
        <taxon>Gammaproteobacteria</taxon>
        <taxon>Cellvibrionales</taxon>
        <taxon>Halieaceae</taxon>
        <taxon>Pseudohalioglobus</taxon>
    </lineage>
</organism>
<name>A0A2N5X738_9GAMM</name>
<dbReference type="Proteomes" id="UP000235005">
    <property type="component" value="Unassembled WGS sequence"/>
</dbReference>
<evidence type="ECO:0000313" key="2">
    <source>
        <dbReference type="EMBL" id="PLW70306.1"/>
    </source>
</evidence>
<evidence type="ECO:0000313" key="3">
    <source>
        <dbReference type="Proteomes" id="UP000235005"/>
    </source>
</evidence>
<feature type="compositionally biased region" description="Acidic residues" evidence="1">
    <location>
        <begin position="82"/>
        <end position="93"/>
    </location>
</feature>
<gene>
    <name evidence="2" type="ORF">C0039_03620</name>
</gene>
<feature type="region of interest" description="Disordered" evidence="1">
    <location>
        <begin position="82"/>
        <end position="106"/>
    </location>
</feature>
<sequence>MTDVYVIRNQLGHYWGKSKAWVSGSEPKKVLRTKHEDEAVNTLFELSSKDVELRGAVVSAELSERGEPIVEVSAVPLPSAEDDIEAGEPEAIVEVEPAPTLQPETN</sequence>
<keyword evidence="3" id="KW-1185">Reference proteome</keyword>
<comment type="caution">
    <text evidence="2">The sequence shown here is derived from an EMBL/GenBank/DDBJ whole genome shotgun (WGS) entry which is preliminary data.</text>
</comment>
<reference evidence="2 3" key="1">
    <citation type="submission" date="2018-01" db="EMBL/GenBank/DDBJ databases">
        <title>The draft genome sequence of Halioglobus lutimaris HF004.</title>
        <authorList>
            <person name="Du Z.-J."/>
            <person name="Shi M.-J."/>
        </authorList>
    </citation>
    <scope>NUCLEOTIDE SEQUENCE [LARGE SCALE GENOMIC DNA]</scope>
    <source>
        <strain evidence="2 3">HF004</strain>
    </source>
</reference>
<proteinExistence type="predicted"/>
<dbReference type="OrthoDB" id="5740699at2"/>
<dbReference type="RefSeq" id="WP_076000479.1">
    <property type="nucleotide sequence ID" value="NZ_PKUS01000002.1"/>
</dbReference>
<accession>A0A2N5X738</accession>
<protein>
    <submittedName>
        <fullName evidence="2">Uncharacterized protein</fullName>
    </submittedName>
</protein>
<dbReference type="AlphaFoldDB" id="A0A2N5X738"/>
<evidence type="ECO:0000256" key="1">
    <source>
        <dbReference type="SAM" id="MobiDB-lite"/>
    </source>
</evidence>
<dbReference type="EMBL" id="PKUS01000002">
    <property type="protein sequence ID" value="PLW70306.1"/>
    <property type="molecule type" value="Genomic_DNA"/>
</dbReference>